<dbReference type="AlphaFoldDB" id="A0A1Y2HEL6"/>
<dbReference type="EMBL" id="MCFL01000046">
    <property type="protein sequence ID" value="ORZ32454.1"/>
    <property type="molecule type" value="Genomic_DNA"/>
</dbReference>
<protein>
    <recommendedName>
        <fullName evidence="4">Pentatricopeptide repeat-containing protein</fullName>
    </recommendedName>
</protein>
<accession>A0A1Y2HEL6</accession>
<dbReference type="NCBIfam" id="TIGR00756">
    <property type="entry name" value="PPR"/>
    <property type="match status" value="1"/>
</dbReference>
<dbReference type="Gene3D" id="1.25.40.10">
    <property type="entry name" value="Tetratricopeptide repeat domain"/>
    <property type="match status" value="1"/>
</dbReference>
<sequence>MEKLLAFANRLNVKSSPKWTRALVALRIKAYGFANRHADGFRIWDEALAEGIVPDSSTQSLILDSCGFVKSKARLVAIMDLLIREQWGGTDVNIWTSAVEAFCRMGDLESALNVVHKILPLKGLEPDAKMVGTLITVEPRLNRPLKDKRVWELVDRVGGQEVFSAGVRFDEPRPV</sequence>
<reference evidence="2 3" key="1">
    <citation type="submission" date="2016-07" db="EMBL/GenBank/DDBJ databases">
        <title>Pervasive Adenine N6-methylation of Active Genes in Fungi.</title>
        <authorList>
            <consortium name="DOE Joint Genome Institute"/>
            <person name="Mondo S.J."/>
            <person name="Dannebaum R.O."/>
            <person name="Kuo R.C."/>
            <person name="Labutti K."/>
            <person name="Haridas S."/>
            <person name="Kuo A."/>
            <person name="Salamov A."/>
            <person name="Ahrendt S.R."/>
            <person name="Lipzen A."/>
            <person name="Sullivan W."/>
            <person name="Andreopoulos W.B."/>
            <person name="Clum A."/>
            <person name="Lindquist E."/>
            <person name="Daum C."/>
            <person name="Ramamoorthy G.K."/>
            <person name="Gryganskyi A."/>
            <person name="Culley D."/>
            <person name="Magnuson J.K."/>
            <person name="James T.Y."/>
            <person name="O'Malley M.A."/>
            <person name="Stajich J.E."/>
            <person name="Spatafora J.W."/>
            <person name="Visel A."/>
            <person name="Grigoriev I.V."/>
        </authorList>
    </citation>
    <scope>NUCLEOTIDE SEQUENCE [LARGE SCALE GENOMIC DNA]</scope>
    <source>
        <strain evidence="2 3">PL171</strain>
    </source>
</reference>
<dbReference type="InterPro" id="IPR002885">
    <property type="entry name" value="PPR_rpt"/>
</dbReference>
<evidence type="ECO:0008006" key="4">
    <source>
        <dbReference type="Google" id="ProtNLM"/>
    </source>
</evidence>
<dbReference type="OrthoDB" id="5563914at2759"/>
<comment type="caution">
    <text evidence="2">The sequence shown here is derived from an EMBL/GenBank/DDBJ whole genome shotgun (WGS) entry which is preliminary data.</text>
</comment>
<proteinExistence type="predicted"/>
<dbReference type="Proteomes" id="UP000193411">
    <property type="component" value="Unassembled WGS sequence"/>
</dbReference>
<gene>
    <name evidence="2" type="ORF">BCR44DRAFT_115991</name>
</gene>
<dbReference type="PROSITE" id="PS51375">
    <property type="entry name" value="PPR"/>
    <property type="match status" value="1"/>
</dbReference>
<dbReference type="InterPro" id="IPR011990">
    <property type="entry name" value="TPR-like_helical_dom_sf"/>
</dbReference>
<name>A0A1Y2HEL6_9FUNG</name>
<evidence type="ECO:0000313" key="3">
    <source>
        <dbReference type="Proteomes" id="UP000193411"/>
    </source>
</evidence>
<evidence type="ECO:0000313" key="2">
    <source>
        <dbReference type="EMBL" id="ORZ32454.1"/>
    </source>
</evidence>
<keyword evidence="3" id="KW-1185">Reference proteome</keyword>
<evidence type="ECO:0000256" key="1">
    <source>
        <dbReference type="PROSITE-ProRule" id="PRU00708"/>
    </source>
</evidence>
<feature type="repeat" description="PPR" evidence="1">
    <location>
        <begin position="91"/>
        <end position="126"/>
    </location>
</feature>
<organism evidence="2 3">
    <name type="scientific">Catenaria anguillulae PL171</name>
    <dbReference type="NCBI Taxonomy" id="765915"/>
    <lineage>
        <taxon>Eukaryota</taxon>
        <taxon>Fungi</taxon>
        <taxon>Fungi incertae sedis</taxon>
        <taxon>Blastocladiomycota</taxon>
        <taxon>Blastocladiomycetes</taxon>
        <taxon>Blastocladiales</taxon>
        <taxon>Catenariaceae</taxon>
        <taxon>Catenaria</taxon>
    </lineage>
</organism>